<dbReference type="PANTHER" id="PTHR10127:SF780">
    <property type="entry name" value="METALLOENDOPEPTIDASE"/>
    <property type="match status" value="1"/>
</dbReference>
<keyword evidence="1 7" id="KW-0645">Protease</keyword>
<dbReference type="PANTHER" id="PTHR10127">
    <property type="entry name" value="DISCOIDIN, CUB, EGF, LAMININ , AND ZINC METALLOPROTEASE DOMAIN CONTAINING"/>
    <property type="match status" value="1"/>
</dbReference>
<dbReference type="PROSITE" id="PS51864">
    <property type="entry name" value="ASTACIN"/>
    <property type="match status" value="1"/>
</dbReference>
<reference evidence="9" key="1">
    <citation type="submission" date="2023-01" db="EMBL/GenBank/DDBJ databases">
        <title>Genome assembly of the deep-sea coral Lophelia pertusa.</title>
        <authorList>
            <person name="Herrera S."/>
            <person name="Cordes E."/>
        </authorList>
    </citation>
    <scope>NUCLEOTIDE SEQUENCE</scope>
    <source>
        <strain evidence="9">USNM1676648</strain>
        <tissue evidence="9">Polyp</tissue>
    </source>
</reference>
<feature type="non-terminal residue" evidence="9">
    <location>
        <position position="1"/>
    </location>
</feature>
<dbReference type="GO" id="GO:0004222">
    <property type="term" value="F:metalloendopeptidase activity"/>
    <property type="evidence" value="ECO:0007669"/>
    <property type="project" value="UniProtKB-UniRule"/>
</dbReference>
<keyword evidence="3 7" id="KW-0378">Hydrolase</keyword>
<dbReference type="InterPro" id="IPR001506">
    <property type="entry name" value="Peptidase_M12A"/>
</dbReference>
<dbReference type="EMBL" id="MU825397">
    <property type="protein sequence ID" value="KAJ7393765.1"/>
    <property type="molecule type" value="Genomic_DNA"/>
</dbReference>
<dbReference type="Pfam" id="PF01400">
    <property type="entry name" value="Astacin"/>
    <property type="match status" value="1"/>
</dbReference>
<evidence type="ECO:0000256" key="2">
    <source>
        <dbReference type="ARBA" id="ARBA00022723"/>
    </source>
</evidence>
<dbReference type="GO" id="GO:0006508">
    <property type="term" value="P:proteolysis"/>
    <property type="evidence" value="ECO:0007669"/>
    <property type="project" value="UniProtKB-KW"/>
</dbReference>
<evidence type="ECO:0000313" key="9">
    <source>
        <dbReference type="EMBL" id="KAJ7393765.1"/>
    </source>
</evidence>
<feature type="domain" description="Peptidase M12A" evidence="8">
    <location>
        <begin position="1"/>
        <end position="69"/>
    </location>
</feature>
<keyword evidence="5 7" id="KW-0482">Metalloprotease</keyword>
<comment type="caution">
    <text evidence="6">Lacks conserved residue(s) required for the propagation of feature annotation.</text>
</comment>
<comment type="cofactor">
    <cofactor evidence="7">
        <name>Zn(2+)</name>
        <dbReference type="ChEBI" id="CHEBI:29105"/>
    </cofactor>
    <text evidence="7">Binds 1 zinc ion per subunit.</text>
</comment>
<dbReference type="InterPro" id="IPR024079">
    <property type="entry name" value="MetalloPept_cat_dom_sf"/>
</dbReference>
<dbReference type="PRINTS" id="PR00480">
    <property type="entry name" value="ASTACIN"/>
</dbReference>
<dbReference type="OrthoDB" id="291007at2759"/>
<dbReference type="Gene3D" id="3.40.390.10">
    <property type="entry name" value="Collagenase (Catalytic Domain)"/>
    <property type="match status" value="1"/>
</dbReference>
<gene>
    <name evidence="9" type="ORF">OS493_003424</name>
</gene>
<evidence type="ECO:0000256" key="3">
    <source>
        <dbReference type="ARBA" id="ARBA00022801"/>
    </source>
</evidence>
<accession>A0A9X0DBE5</accession>
<comment type="caution">
    <text evidence="9">The sequence shown here is derived from an EMBL/GenBank/DDBJ whole genome shotgun (WGS) entry which is preliminary data.</text>
</comment>
<keyword evidence="10" id="KW-1185">Reference proteome</keyword>
<evidence type="ECO:0000256" key="7">
    <source>
        <dbReference type="RuleBase" id="RU361183"/>
    </source>
</evidence>
<evidence type="ECO:0000256" key="5">
    <source>
        <dbReference type="ARBA" id="ARBA00023049"/>
    </source>
</evidence>
<dbReference type="Proteomes" id="UP001163046">
    <property type="component" value="Unassembled WGS sequence"/>
</dbReference>
<evidence type="ECO:0000313" key="10">
    <source>
        <dbReference type="Proteomes" id="UP001163046"/>
    </source>
</evidence>
<dbReference type="EC" id="3.4.24.-" evidence="7"/>
<evidence type="ECO:0000259" key="8">
    <source>
        <dbReference type="PROSITE" id="PS51864"/>
    </source>
</evidence>
<organism evidence="9 10">
    <name type="scientific">Desmophyllum pertusum</name>
    <dbReference type="NCBI Taxonomy" id="174260"/>
    <lineage>
        <taxon>Eukaryota</taxon>
        <taxon>Metazoa</taxon>
        <taxon>Cnidaria</taxon>
        <taxon>Anthozoa</taxon>
        <taxon>Hexacorallia</taxon>
        <taxon>Scleractinia</taxon>
        <taxon>Caryophylliina</taxon>
        <taxon>Caryophylliidae</taxon>
        <taxon>Desmophyllum</taxon>
    </lineage>
</organism>
<name>A0A9X0DBE5_9CNID</name>
<keyword evidence="4 7" id="KW-0862">Zinc</keyword>
<dbReference type="GO" id="GO:0046872">
    <property type="term" value="F:metal ion binding"/>
    <property type="evidence" value="ECO:0007669"/>
    <property type="project" value="UniProtKB-KW"/>
</dbReference>
<evidence type="ECO:0000256" key="6">
    <source>
        <dbReference type="PROSITE-ProRule" id="PRU01211"/>
    </source>
</evidence>
<dbReference type="SUPFAM" id="SSF55486">
    <property type="entry name" value="Metalloproteases ('zincins'), catalytic domain"/>
    <property type="match status" value="1"/>
</dbReference>
<evidence type="ECO:0000256" key="1">
    <source>
        <dbReference type="ARBA" id="ARBA00022670"/>
    </source>
</evidence>
<dbReference type="AlphaFoldDB" id="A0A9X0DBE5"/>
<sequence>KEGNFRKSSIVDSFGTPYDYASIMHYGERFFSKNGQPTIVPKKQGVTIGNRVALSATDIKQMMLLYKCRLGPPTTPPTPQLRHLHFQRVHLIPQLRRQQLNLLHLSPAISTRTMVGSNKPQMTNLIGHEKAAVHLPESQDQVATTPQEKVFTCTLRPQVHETQVTMPKYRAWLHCLEIRRCVFLATCMEAAWEH</sequence>
<protein>
    <recommendedName>
        <fullName evidence="7">Metalloendopeptidase</fullName>
        <ecNumber evidence="7">3.4.24.-</ecNumber>
    </recommendedName>
</protein>
<keyword evidence="2 7" id="KW-0479">Metal-binding</keyword>
<evidence type="ECO:0000256" key="4">
    <source>
        <dbReference type="ARBA" id="ARBA00022833"/>
    </source>
</evidence>
<proteinExistence type="predicted"/>